<name>A0A9P5U1J5_9AGAR</name>
<evidence type="ECO:0000313" key="9">
    <source>
        <dbReference type="Proteomes" id="UP000772434"/>
    </source>
</evidence>
<dbReference type="GO" id="GO:0001671">
    <property type="term" value="F:ATPase activator activity"/>
    <property type="evidence" value="ECO:0007669"/>
    <property type="project" value="TreeGrafter"/>
</dbReference>
<keyword evidence="4" id="KW-1133">Transmembrane helix</keyword>
<keyword evidence="6" id="KW-0472">Membrane</keyword>
<evidence type="ECO:0000256" key="5">
    <source>
        <dbReference type="ARBA" id="ARBA00023128"/>
    </source>
</evidence>
<dbReference type="Gene3D" id="1.10.287.110">
    <property type="entry name" value="DnaJ domain"/>
    <property type="match status" value="1"/>
</dbReference>
<dbReference type="OrthoDB" id="240298at2759"/>
<gene>
    <name evidence="8" type="ORF">BDP27DRAFT_1394208</name>
</gene>
<evidence type="ECO:0000256" key="3">
    <source>
        <dbReference type="ARBA" id="ARBA00022792"/>
    </source>
</evidence>
<comment type="subcellular location">
    <subcellularLocation>
        <location evidence="1">Mitochondrion inner membrane</location>
    </subcellularLocation>
</comment>
<comment type="caution">
    <text evidence="8">The sequence shown here is derived from an EMBL/GenBank/DDBJ whole genome shotgun (WGS) entry which is preliminary data.</text>
</comment>
<dbReference type="EMBL" id="JADNRY010000195">
    <property type="protein sequence ID" value="KAF9061638.1"/>
    <property type="molecule type" value="Genomic_DNA"/>
</dbReference>
<evidence type="ECO:0000256" key="7">
    <source>
        <dbReference type="SAM" id="Coils"/>
    </source>
</evidence>
<keyword evidence="5" id="KW-0496">Mitochondrion</keyword>
<dbReference type="PANTHER" id="PTHR12763:SF28">
    <property type="entry name" value="GEO10507P1-RELATED"/>
    <property type="match status" value="1"/>
</dbReference>
<keyword evidence="7" id="KW-0175">Coiled coil</keyword>
<evidence type="ECO:0000256" key="4">
    <source>
        <dbReference type="ARBA" id="ARBA00022989"/>
    </source>
</evidence>
<dbReference type="InterPro" id="IPR036869">
    <property type="entry name" value="J_dom_sf"/>
</dbReference>
<dbReference type="PANTHER" id="PTHR12763">
    <property type="match status" value="1"/>
</dbReference>
<evidence type="ECO:0000313" key="8">
    <source>
        <dbReference type="EMBL" id="KAF9061638.1"/>
    </source>
</evidence>
<evidence type="ECO:0000256" key="6">
    <source>
        <dbReference type="ARBA" id="ARBA00023136"/>
    </source>
</evidence>
<organism evidence="8 9">
    <name type="scientific">Rhodocollybia butyracea</name>
    <dbReference type="NCBI Taxonomy" id="206335"/>
    <lineage>
        <taxon>Eukaryota</taxon>
        <taxon>Fungi</taxon>
        <taxon>Dikarya</taxon>
        <taxon>Basidiomycota</taxon>
        <taxon>Agaricomycotina</taxon>
        <taxon>Agaricomycetes</taxon>
        <taxon>Agaricomycetidae</taxon>
        <taxon>Agaricales</taxon>
        <taxon>Marasmiineae</taxon>
        <taxon>Omphalotaceae</taxon>
        <taxon>Rhodocollybia</taxon>
    </lineage>
</organism>
<dbReference type="SUPFAM" id="SSF46565">
    <property type="entry name" value="Chaperone J-domain"/>
    <property type="match status" value="1"/>
</dbReference>
<reference evidence="8" key="1">
    <citation type="submission" date="2020-11" db="EMBL/GenBank/DDBJ databases">
        <authorList>
            <consortium name="DOE Joint Genome Institute"/>
            <person name="Ahrendt S."/>
            <person name="Riley R."/>
            <person name="Andreopoulos W."/>
            <person name="Labutti K."/>
            <person name="Pangilinan J."/>
            <person name="Ruiz-Duenas F.J."/>
            <person name="Barrasa J.M."/>
            <person name="Sanchez-Garcia M."/>
            <person name="Camarero S."/>
            <person name="Miyauchi S."/>
            <person name="Serrano A."/>
            <person name="Linde D."/>
            <person name="Babiker R."/>
            <person name="Drula E."/>
            <person name="Ayuso-Fernandez I."/>
            <person name="Pacheco R."/>
            <person name="Padilla G."/>
            <person name="Ferreira P."/>
            <person name="Barriuso J."/>
            <person name="Kellner H."/>
            <person name="Castanera R."/>
            <person name="Alfaro M."/>
            <person name="Ramirez L."/>
            <person name="Pisabarro A.G."/>
            <person name="Kuo A."/>
            <person name="Tritt A."/>
            <person name="Lipzen A."/>
            <person name="He G."/>
            <person name="Yan M."/>
            <person name="Ng V."/>
            <person name="Cullen D."/>
            <person name="Martin F."/>
            <person name="Rosso M.-N."/>
            <person name="Henrissat B."/>
            <person name="Hibbett D."/>
            <person name="Martinez A.T."/>
            <person name="Grigoriev I.V."/>
        </authorList>
    </citation>
    <scope>NUCLEOTIDE SEQUENCE</scope>
    <source>
        <strain evidence="8">AH 40177</strain>
    </source>
</reference>
<evidence type="ECO:0000256" key="2">
    <source>
        <dbReference type="ARBA" id="ARBA00022692"/>
    </source>
</evidence>
<protein>
    <submittedName>
        <fullName evidence="8">Uncharacterized protein</fullName>
    </submittedName>
</protein>
<accession>A0A9P5U1J5</accession>
<dbReference type="AlphaFoldDB" id="A0A9P5U1J5"/>
<keyword evidence="3" id="KW-0999">Mitochondrion inner membrane</keyword>
<proteinExistence type="predicted"/>
<dbReference type="GO" id="GO:0030150">
    <property type="term" value="P:protein import into mitochondrial matrix"/>
    <property type="evidence" value="ECO:0007669"/>
    <property type="project" value="TreeGrafter"/>
</dbReference>
<sequence>METALFVGGGALLSAFAARHFLRRGKGAADQWVKGGFKGKMDRTEAVSILGLRDGPKLRMQLKDAHRQIMLANHRIEELNEAKDLLEKDKRR</sequence>
<dbReference type="GO" id="GO:0001405">
    <property type="term" value="C:PAM complex, Tim23 associated import motor"/>
    <property type="evidence" value="ECO:0007669"/>
    <property type="project" value="TreeGrafter"/>
</dbReference>
<evidence type="ECO:0000256" key="1">
    <source>
        <dbReference type="ARBA" id="ARBA00004273"/>
    </source>
</evidence>
<feature type="coiled-coil region" evidence="7">
    <location>
        <begin position="62"/>
        <end position="89"/>
    </location>
</feature>
<dbReference type="Proteomes" id="UP000772434">
    <property type="component" value="Unassembled WGS sequence"/>
</dbReference>
<keyword evidence="2" id="KW-0812">Transmembrane</keyword>
<keyword evidence="9" id="KW-1185">Reference proteome</keyword>